<gene>
    <name evidence="8" type="ORF">N0V89_005161</name>
</gene>
<name>A0A9W8XN10_9PLEO</name>
<dbReference type="GO" id="GO:0005634">
    <property type="term" value="C:nucleus"/>
    <property type="evidence" value="ECO:0007669"/>
    <property type="project" value="UniProtKB-SubCell"/>
</dbReference>
<dbReference type="GO" id="GO:0034599">
    <property type="term" value="P:cellular response to oxidative stress"/>
    <property type="evidence" value="ECO:0007669"/>
    <property type="project" value="InterPro"/>
</dbReference>
<dbReference type="PANTHER" id="PTHR43035">
    <property type="entry name" value="FATTY ACID REPRESSION MUTANT PROTEIN 2-RELATED"/>
    <property type="match status" value="1"/>
</dbReference>
<comment type="caution">
    <text evidence="8">The sequence shown here is derived from an EMBL/GenBank/DDBJ whole genome shotgun (WGS) entry which is preliminary data.</text>
</comment>
<evidence type="ECO:0000256" key="6">
    <source>
        <dbReference type="ARBA" id="ARBA00023242"/>
    </source>
</evidence>
<dbReference type="InterPro" id="IPR000415">
    <property type="entry name" value="Nitroreductase-like"/>
</dbReference>
<comment type="similarity">
    <text evidence="3">Belongs to the nitroreductase family.</text>
</comment>
<evidence type="ECO:0000256" key="5">
    <source>
        <dbReference type="ARBA" id="ARBA00023002"/>
    </source>
</evidence>
<keyword evidence="5" id="KW-0560">Oxidoreductase</keyword>
<feature type="domain" description="Nitroreductase" evidence="7">
    <location>
        <begin position="11"/>
        <end position="178"/>
    </location>
</feature>
<dbReference type="SUPFAM" id="SSF55469">
    <property type="entry name" value="FMN-dependent nitroreductase-like"/>
    <property type="match status" value="1"/>
</dbReference>
<dbReference type="AlphaFoldDB" id="A0A9W8XN10"/>
<evidence type="ECO:0000313" key="9">
    <source>
        <dbReference type="Proteomes" id="UP001140513"/>
    </source>
</evidence>
<dbReference type="GO" id="GO:0016491">
    <property type="term" value="F:oxidoreductase activity"/>
    <property type="evidence" value="ECO:0007669"/>
    <property type="project" value="UniProtKB-KW"/>
</dbReference>
<dbReference type="Pfam" id="PF00881">
    <property type="entry name" value="Nitroreductase"/>
    <property type="match status" value="1"/>
</dbReference>
<dbReference type="InterPro" id="IPR033877">
    <property type="entry name" value="Frm2/Hbn1"/>
</dbReference>
<accession>A0A9W8XN10</accession>
<dbReference type="GO" id="GO:0005737">
    <property type="term" value="C:cytoplasm"/>
    <property type="evidence" value="ECO:0007669"/>
    <property type="project" value="UniProtKB-SubCell"/>
</dbReference>
<dbReference type="InterPro" id="IPR029479">
    <property type="entry name" value="Nitroreductase"/>
</dbReference>
<reference evidence="8" key="1">
    <citation type="submission" date="2022-10" db="EMBL/GenBank/DDBJ databases">
        <title>Tapping the CABI collections for fungal endophytes: first genome assemblies for Collariella, Neodidymelliopsis, Ascochyta clinopodiicola, Didymella pomorum, Didymosphaeria variabile, Neocosmospora piperis and Neocucurbitaria cava.</title>
        <authorList>
            <person name="Hill R."/>
        </authorList>
    </citation>
    <scope>NUCLEOTIDE SEQUENCE</scope>
    <source>
        <strain evidence="8">IMI 356815</strain>
    </source>
</reference>
<dbReference type="PANTHER" id="PTHR43035:SF1">
    <property type="entry name" value="FATTY ACID REPRESSION MUTANT PROTEIN 2-RELATED"/>
    <property type="match status" value="1"/>
</dbReference>
<keyword evidence="4" id="KW-0963">Cytoplasm</keyword>
<protein>
    <recommendedName>
        <fullName evidence="7">Nitroreductase domain-containing protein</fullName>
    </recommendedName>
</protein>
<dbReference type="RefSeq" id="XP_056071206.1">
    <property type="nucleotide sequence ID" value="XM_056213939.1"/>
</dbReference>
<evidence type="ECO:0000256" key="3">
    <source>
        <dbReference type="ARBA" id="ARBA00007118"/>
    </source>
</evidence>
<dbReference type="EMBL" id="JAPEUX010000004">
    <property type="protein sequence ID" value="KAJ4353432.1"/>
    <property type="molecule type" value="Genomic_DNA"/>
</dbReference>
<comment type="subcellular location">
    <subcellularLocation>
        <location evidence="2">Cytoplasm</location>
    </subcellularLocation>
    <subcellularLocation>
        <location evidence="1">Nucleus</location>
    </subcellularLocation>
</comment>
<keyword evidence="6" id="KW-0539">Nucleus</keyword>
<evidence type="ECO:0000256" key="1">
    <source>
        <dbReference type="ARBA" id="ARBA00004123"/>
    </source>
</evidence>
<sequence>MASTTPFLTAIASRRSVYTLSKESPIPNARISELVTEALKHAPSPFNVRSTRAIVLFGDEHDKLWEEAYRVTEETAPAAISILGPKIKGFVAAKGTVLFFDDPSAYELLSPRFQAHAKLYPDWEEHSSGMNQLIVWTALAAEGVGASLQHYQPGITPYLQEKYGLDKTWKLKAQLVFGGIVGEMPGAKEKTHLEKSLQVYGE</sequence>
<dbReference type="Gene3D" id="3.40.109.10">
    <property type="entry name" value="NADH Oxidase"/>
    <property type="match status" value="1"/>
</dbReference>
<evidence type="ECO:0000256" key="4">
    <source>
        <dbReference type="ARBA" id="ARBA00022490"/>
    </source>
</evidence>
<dbReference type="OrthoDB" id="2138173at2759"/>
<dbReference type="GeneID" id="80908691"/>
<evidence type="ECO:0000259" key="7">
    <source>
        <dbReference type="Pfam" id="PF00881"/>
    </source>
</evidence>
<proteinExistence type="inferred from homology"/>
<evidence type="ECO:0000256" key="2">
    <source>
        <dbReference type="ARBA" id="ARBA00004496"/>
    </source>
</evidence>
<evidence type="ECO:0000313" key="8">
    <source>
        <dbReference type="EMBL" id="KAJ4353432.1"/>
    </source>
</evidence>
<dbReference type="Proteomes" id="UP001140513">
    <property type="component" value="Unassembled WGS sequence"/>
</dbReference>
<keyword evidence="9" id="KW-1185">Reference proteome</keyword>
<organism evidence="8 9">
    <name type="scientific">Didymosphaeria variabile</name>
    <dbReference type="NCBI Taxonomy" id="1932322"/>
    <lineage>
        <taxon>Eukaryota</taxon>
        <taxon>Fungi</taxon>
        <taxon>Dikarya</taxon>
        <taxon>Ascomycota</taxon>
        <taxon>Pezizomycotina</taxon>
        <taxon>Dothideomycetes</taxon>
        <taxon>Pleosporomycetidae</taxon>
        <taxon>Pleosporales</taxon>
        <taxon>Massarineae</taxon>
        <taxon>Didymosphaeriaceae</taxon>
        <taxon>Didymosphaeria</taxon>
    </lineage>
</organism>
<dbReference type="FunFam" id="3.40.109.10:FF:000001">
    <property type="entry name" value="Nitroreductase family"/>
    <property type="match status" value="1"/>
</dbReference>